<dbReference type="InterPro" id="IPR003660">
    <property type="entry name" value="HAMP_dom"/>
</dbReference>
<evidence type="ECO:0000259" key="9">
    <source>
        <dbReference type="PROSITE" id="PS50885"/>
    </source>
</evidence>
<name>A0A179SC03_9HYPH</name>
<gene>
    <name evidence="10" type="ORF">A5481_10785</name>
</gene>
<evidence type="ECO:0000256" key="3">
    <source>
        <dbReference type="ARBA" id="ARBA00023224"/>
    </source>
</evidence>
<evidence type="ECO:0000313" key="11">
    <source>
        <dbReference type="Proteomes" id="UP000078316"/>
    </source>
</evidence>
<sequence>MRTWIKGGRLARLSIKARILAGFGVVLATTVGVAVSGYLLVTQVKSDFADYQQNRAKIEHLRSVDMAMMQTRFELSRWLQRFDPAALKVAREYLDKSLALIARGEAVGLSDDERAASTRIGEALRRYGDEYAILARIKDEETALLGREFDQAGEQIAAGLSQRRIGAFETGDLDQARMLNAAADAVQSAREQAVQFKATADAKYAAAAGHAAAAAQAKLQANADLATKMAAWRGALERASALAAEWGKHLKLSRTARDESMKASEALLAGVTRDGLEAEEDFARSVAHGTMTFLAKACGIVLLGILISLRLAGSIVGPLQRLSGALAALGSGARSIAVPDTERADEIGAMARTVALFRDGLIESEQRDAIQRRDTDAKVDRARQLEALTRGFEGKVSTLIARLTAAAGQMEGAAHTMSRSAAEASSLSAGVAEAASQTSANVGGVASATEELSASIGEIVQQVAHSSVIAGRADAEALRTEATIRALAAGAQQIGDVVQLITGIAGRTNLLALNATIEAARAGEAGRGFAVVAAEVKDLATRTAQATDQIAGQVGGIQAQTAQAVQAIEAIVGTIRDMNAIATGVATAMERQGVATGEIARNVQHAARSTQVVSGHIDAVQQGADRTGDTAGQVLHAAQDLAHQAATLQREIGGFVAQIKAA</sequence>
<dbReference type="Pfam" id="PF00015">
    <property type="entry name" value="MCPsignal"/>
    <property type="match status" value="1"/>
</dbReference>
<dbReference type="PROSITE" id="PS50885">
    <property type="entry name" value="HAMP"/>
    <property type="match status" value="1"/>
</dbReference>
<evidence type="ECO:0000259" key="7">
    <source>
        <dbReference type="PROSITE" id="PS50111"/>
    </source>
</evidence>
<keyword evidence="3 5" id="KW-0807">Transducer</keyword>
<evidence type="ECO:0000259" key="8">
    <source>
        <dbReference type="PROSITE" id="PS50192"/>
    </source>
</evidence>
<keyword evidence="2" id="KW-1003">Cell membrane</keyword>
<feature type="domain" description="T-SNARE coiled-coil homology" evidence="8">
    <location>
        <begin position="558"/>
        <end position="620"/>
    </location>
</feature>
<dbReference type="STRING" id="427683.A5481_10785"/>
<feature type="transmembrane region" description="Helical" evidence="6">
    <location>
        <begin position="20"/>
        <end position="41"/>
    </location>
</feature>
<evidence type="ECO:0000256" key="1">
    <source>
        <dbReference type="ARBA" id="ARBA00004429"/>
    </source>
</evidence>
<dbReference type="InterPro" id="IPR000727">
    <property type="entry name" value="T_SNARE_dom"/>
</dbReference>
<evidence type="ECO:0000256" key="5">
    <source>
        <dbReference type="PROSITE-ProRule" id="PRU00284"/>
    </source>
</evidence>
<comment type="caution">
    <text evidence="10">The sequence shown here is derived from an EMBL/GenBank/DDBJ whole genome shotgun (WGS) entry which is preliminary data.</text>
</comment>
<dbReference type="SMART" id="SM00283">
    <property type="entry name" value="MA"/>
    <property type="match status" value="1"/>
</dbReference>
<feature type="domain" description="Methyl-accepting transducer" evidence="7">
    <location>
        <begin position="406"/>
        <end position="642"/>
    </location>
</feature>
<dbReference type="PROSITE" id="PS50192">
    <property type="entry name" value="T_SNARE"/>
    <property type="match status" value="1"/>
</dbReference>
<dbReference type="AlphaFoldDB" id="A0A179SC03"/>
<dbReference type="PANTHER" id="PTHR32089">
    <property type="entry name" value="METHYL-ACCEPTING CHEMOTAXIS PROTEIN MCPB"/>
    <property type="match status" value="1"/>
</dbReference>
<dbReference type="PROSITE" id="PS50111">
    <property type="entry name" value="CHEMOTAXIS_TRANSDUC_2"/>
    <property type="match status" value="1"/>
</dbReference>
<organism evidence="10 11">
    <name type="scientific">Methylobacterium platani</name>
    <dbReference type="NCBI Taxonomy" id="427683"/>
    <lineage>
        <taxon>Bacteria</taxon>
        <taxon>Pseudomonadati</taxon>
        <taxon>Pseudomonadota</taxon>
        <taxon>Alphaproteobacteria</taxon>
        <taxon>Hyphomicrobiales</taxon>
        <taxon>Methylobacteriaceae</taxon>
        <taxon>Methylobacterium</taxon>
    </lineage>
</organism>
<dbReference type="SMART" id="SM00304">
    <property type="entry name" value="HAMP"/>
    <property type="match status" value="1"/>
</dbReference>
<keyword evidence="6" id="KW-0472">Membrane</keyword>
<evidence type="ECO:0000313" key="10">
    <source>
        <dbReference type="EMBL" id="OAS25376.1"/>
    </source>
</evidence>
<dbReference type="Gene3D" id="1.10.287.950">
    <property type="entry name" value="Methyl-accepting chemotaxis protein"/>
    <property type="match status" value="1"/>
</dbReference>
<evidence type="ECO:0008006" key="12">
    <source>
        <dbReference type="Google" id="ProtNLM"/>
    </source>
</evidence>
<accession>A0A179SC03</accession>
<dbReference type="RefSeq" id="WP_064503938.1">
    <property type="nucleotide sequence ID" value="NZ_LWHQ01000017.1"/>
</dbReference>
<feature type="domain" description="HAMP" evidence="9">
    <location>
        <begin position="313"/>
        <end position="366"/>
    </location>
</feature>
<dbReference type="EMBL" id="LWHQ01000017">
    <property type="protein sequence ID" value="OAS25376.1"/>
    <property type="molecule type" value="Genomic_DNA"/>
</dbReference>
<comment type="similarity">
    <text evidence="4">Belongs to the methyl-accepting chemotaxis (MCP) protein family.</text>
</comment>
<dbReference type="Proteomes" id="UP000078316">
    <property type="component" value="Unassembled WGS sequence"/>
</dbReference>
<dbReference type="Gene3D" id="6.10.340.10">
    <property type="match status" value="1"/>
</dbReference>
<protein>
    <recommendedName>
        <fullName evidence="12">Chemotaxis protein</fullName>
    </recommendedName>
</protein>
<dbReference type="PANTHER" id="PTHR32089:SF112">
    <property type="entry name" value="LYSOZYME-LIKE PROTEIN-RELATED"/>
    <property type="match status" value="1"/>
</dbReference>
<dbReference type="InterPro" id="IPR004089">
    <property type="entry name" value="MCPsignal_dom"/>
</dbReference>
<keyword evidence="2" id="KW-0997">Cell inner membrane</keyword>
<keyword evidence="6" id="KW-1133">Transmembrane helix</keyword>
<reference evidence="10 11" key="1">
    <citation type="submission" date="2016-04" db="EMBL/GenBank/DDBJ databases">
        <authorList>
            <person name="Evans L.H."/>
            <person name="Alamgir A."/>
            <person name="Owens N."/>
            <person name="Weber N.D."/>
            <person name="Virtaneva K."/>
            <person name="Barbian K."/>
            <person name="Babar A."/>
            <person name="Rosenke K."/>
        </authorList>
    </citation>
    <scope>NUCLEOTIDE SEQUENCE [LARGE SCALE GENOMIC DNA]</scope>
    <source>
        <strain evidence="10 11">PMB02</strain>
    </source>
</reference>
<comment type="subcellular location">
    <subcellularLocation>
        <location evidence="1">Cell inner membrane</location>
        <topology evidence="1">Multi-pass membrane protein</topology>
    </subcellularLocation>
</comment>
<evidence type="ECO:0000256" key="6">
    <source>
        <dbReference type="SAM" id="Phobius"/>
    </source>
</evidence>
<dbReference type="Pfam" id="PF00672">
    <property type="entry name" value="HAMP"/>
    <property type="match status" value="1"/>
</dbReference>
<keyword evidence="6" id="KW-0812">Transmembrane</keyword>
<evidence type="ECO:0000256" key="4">
    <source>
        <dbReference type="ARBA" id="ARBA00029447"/>
    </source>
</evidence>
<dbReference type="OrthoDB" id="7971917at2"/>
<dbReference type="GO" id="GO:0005886">
    <property type="term" value="C:plasma membrane"/>
    <property type="evidence" value="ECO:0007669"/>
    <property type="project" value="UniProtKB-SubCell"/>
</dbReference>
<proteinExistence type="inferred from homology"/>
<dbReference type="SUPFAM" id="SSF58104">
    <property type="entry name" value="Methyl-accepting chemotaxis protein (MCP) signaling domain"/>
    <property type="match status" value="1"/>
</dbReference>
<evidence type="ECO:0000256" key="2">
    <source>
        <dbReference type="ARBA" id="ARBA00022519"/>
    </source>
</evidence>
<dbReference type="GO" id="GO:0007165">
    <property type="term" value="P:signal transduction"/>
    <property type="evidence" value="ECO:0007669"/>
    <property type="project" value="UniProtKB-KW"/>
</dbReference>